<dbReference type="InterPro" id="IPR042099">
    <property type="entry name" value="ANL_N_sf"/>
</dbReference>
<evidence type="ECO:0000313" key="25">
    <source>
        <dbReference type="Proteomes" id="UP001652627"/>
    </source>
</evidence>
<dbReference type="GO" id="GO:0016874">
    <property type="term" value="F:ligase activity"/>
    <property type="evidence" value="ECO:0007669"/>
    <property type="project" value="UniProtKB-KW"/>
</dbReference>
<dbReference type="CDD" id="cd05933">
    <property type="entry name" value="ACSBG_like"/>
    <property type="match status" value="1"/>
</dbReference>
<evidence type="ECO:0000256" key="3">
    <source>
        <dbReference type="ARBA" id="ARBA00004541"/>
    </source>
</evidence>
<evidence type="ECO:0000256" key="17">
    <source>
        <dbReference type="ARBA" id="ARBA00036716"/>
    </source>
</evidence>
<evidence type="ECO:0000256" key="9">
    <source>
        <dbReference type="ARBA" id="ARBA00022824"/>
    </source>
</evidence>
<keyword evidence="5" id="KW-0963">Cytoplasm</keyword>
<dbReference type="InterPro" id="IPR000873">
    <property type="entry name" value="AMP-dep_synth/lig_dom"/>
</dbReference>
<evidence type="ECO:0000256" key="1">
    <source>
        <dbReference type="ARBA" id="ARBA00004144"/>
    </source>
</evidence>
<evidence type="ECO:0000256" key="11">
    <source>
        <dbReference type="ARBA" id="ARBA00022840"/>
    </source>
</evidence>
<organism evidence="25 26">
    <name type="scientific">Apteryx mantelli</name>
    <name type="common">North Island brown kiwi</name>
    <dbReference type="NCBI Taxonomy" id="2696672"/>
    <lineage>
        <taxon>Eukaryota</taxon>
        <taxon>Metazoa</taxon>
        <taxon>Chordata</taxon>
        <taxon>Craniata</taxon>
        <taxon>Vertebrata</taxon>
        <taxon>Euteleostomi</taxon>
        <taxon>Archelosauria</taxon>
        <taxon>Archosauria</taxon>
        <taxon>Dinosauria</taxon>
        <taxon>Saurischia</taxon>
        <taxon>Theropoda</taxon>
        <taxon>Coelurosauria</taxon>
        <taxon>Aves</taxon>
        <taxon>Palaeognathae</taxon>
        <taxon>Apterygiformes</taxon>
        <taxon>Apterygidae</taxon>
        <taxon>Apteryx</taxon>
    </lineage>
</organism>
<evidence type="ECO:0000256" key="10">
    <source>
        <dbReference type="ARBA" id="ARBA00022832"/>
    </source>
</evidence>
<dbReference type="PANTHER" id="PTHR43272:SF93">
    <property type="entry name" value="ACYL-COA SYNTHETASE BUBBLEGUM FAMILY MEMBER 1"/>
    <property type="match status" value="1"/>
</dbReference>
<evidence type="ECO:0000256" key="8">
    <source>
        <dbReference type="ARBA" id="ARBA00022741"/>
    </source>
</evidence>
<dbReference type="SUPFAM" id="SSF56801">
    <property type="entry name" value="Acetyl-CoA synthetase-like"/>
    <property type="match status" value="1"/>
</dbReference>
<proteinExistence type="inferred from homology"/>
<comment type="function">
    <text evidence="22">Catalyzes the conversion of fatty acids such as long-chain and very long-chain fatty acids to their active form acyl-CoAs for both synthesis of cellular lipids, and degradation via beta-oxidation. Can activate diverse saturated, monosaturated and polyunsaturated fatty acids.</text>
</comment>
<feature type="domain" description="AMP-dependent synthetase/ligase" evidence="24">
    <location>
        <begin position="81"/>
        <end position="501"/>
    </location>
</feature>
<evidence type="ECO:0000256" key="19">
    <source>
        <dbReference type="ARBA" id="ARBA00038034"/>
    </source>
</evidence>
<keyword evidence="12" id="KW-0492">Microsome</keyword>
<keyword evidence="25" id="KW-1185">Reference proteome</keyword>
<keyword evidence="6" id="KW-0597">Phosphoprotein</keyword>
<evidence type="ECO:0000256" key="7">
    <source>
        <dbReference type="ARBA" id="ARBA00022598"/>
    </source>
</evidence>
<keyword evidence="7 26" id="KW-0436">Ligase</keyword>
<evidence type="ECO:0000256" key="20">
    <source>
        <dbReference type="ARBA" id="ARBA00040478"/>
    </source>
</evidence>
<keyword evidence="11" id="KW-0067">ATP-binding</keyword>
<keyword evidence="8" id="KW-0547">Nucleotide-binding</keyword>
<comment type="catalytic activity">
    <reaction evidence="18">
        <text>a long-chain fatty acid + ATP + CoA = a long-chain fatty acyl-CoA + AMP + diphosphate</text>
        <dbReference type="Rhea" id="RHEA:15421"/>
        <dbReference type="ChEBI" id="CHEBI:30616"/>
        <dbReference type="ChEBI" id="CHEBI:33019"/>
        <dbReference type="ChEBI" id="CHEBI:57287"/>
        <dbReference type="ChEBI" id="CHEBI:57560"/>
        <dbReference type="ChEBI" id="CHEBI:83139"/>
        <dbReference type="ChEBI" id="CHEBI:456215"/>
        <dbReference type="EC" id="6.2.1.3"/>
    </reaction>
</comment>
<keyword evidence="13" id="KW-0443">Lipid metabolism</keyword>
<comment type="catalytic activity">
    <reaction evidence="23">
        <text>hexadecanoate + ATP + CoA = hexadecanoyl-CoA + AMP + diphosphate</text>
        <dbReference type="Rhea" id="RHEA:30751"/>
        <dbReference type="ChEBI" id="CHEBI:7896"/>
        <dbReference type="ChEBI" id="CHEBI:30616"/>
        <dbReference type="ChEBI" id="CHEBI:33019"/>
        <dbReference type="ChEBI" id="CHEBI:57287"/>
        <dbReference type="ChEBI" id="CHEBI:57379"/>
        <dbReference type="ChEBI" id="CHEBI:456215"/>
    </reaction>
</comment>
<evidence type="ECO:0000256" key="13">
    <source>
        <dbReference type="ARBA" id="ARBA00023098"/>
    </source>
</evidence>
<keyword evidence="4" id="KW-1003">Cell membrane</keyword>
<accession>A0ABM4F9L1</accession>
<evidence type="ECO:0000259" key="24">
    <source>
        <dbReference type="Pfam" id="PF00501"/>
    </source>
</evidence>
<name>A0ABM4F9L1_9AVES</name>
<evidence type="ECO:0000256" key="4">
    <source>
        <dbReference type="ARBA" id="ARBA00022475"/>
    </source>
</evidence>
<evidence type="ECO:0000256" key="21">
    <source>
        <dbReference type="ARBA" id="ARBA00043191"/>
    </source>
</evidence>
<keyword evidence="9" id="KW-0256">Endoplasmic reticulum</keyword>
<dbReference type="Proteomes" id="UP001652627">
    <property type="component" value="Chromosome 15"/>
</dbReference>
<dbReference type="PANTHER" id="PTHR43272">
    <property type="entry name" value="LONG-CHAIN-FATTY-ACID--COA LIGASE"/>
    <property type="match status" value="1"/>
</dbReference>
<evidence type="ECO:0000256" key="14">
    <source>
        <dbReference type="ARBA" id="ARBA00023136"/>
    </source>
</evidence>
<evidence type="ECO:0000313" key="26">
    <source>
        <dbReference type="RefSeq" id="XP_067161641.1"/>
    </source>
</evidence>
<dbReference type="GeneID" id="106496512"/>
<keyword evidence="10" id="KW-0276">Fatty acid metabolism</keyword>
<protein>
    <recommendedName>
        <fullName evidence="20">Long-chain-fatty-acid--CoA ligase ACSBG1</fullName>
        <ecNumber evidence="16">6.2.1.3</ecNumber>
    </recommendedName>
    <alternativeName>
        <fullName evidence="21">Acyl-CoA synthetase bubblegum family member 1</fullName>
    </alternativeName>
</protein>
<dbReference type="Gene3D" id="3.40.50.12780">
    <property type="entry name" value="N-terminal domain of ligase-like"/>
    <property type="match status" value="2"/>
</dbReference>
<gene>
    <name evidence="26" type="primary">ACSBG1</name>
</gene>
<comment type="catalytic activity">
    <reaction evidence="17">
        <text>(E)-hexadec-2-enoate + ATP + CoA = (2E)-hexadecenoyl-CoA + AMP + diphosphate</text>
        <dbReference type="Rhea" id="RHEA:36139"/>
        <dbReference type="ChEBI" id="CHEBI:30616"/>
        <dbReference type="ChEBI" id="CHEBI:33019"/>
        <dbReference type="ChEBI" id="CHEBI:57287"/>
        <dbReference type="ChEBI" id="CHEBI:61526"/>
        <dbReference type="ChEBI" id="CHEBI:72745"/>
        <dbReference type="ChEBI" id="CHEBI:456215"/>
    </reaction>
</comment>
<reference evidence="26" key="1">
    <citation type="submission" date="2025-08" db="UniProtKB">
        <authorList>
            <consortium name="RefSeq"/>
        </authorList>
    </citation>
    <scope>IDENTIFICATION</scope>
    <source>
        <tissue evidence="26">Blood</tissue>
    </source>
</reference>
<keyword evidence="14" id="KW-0472">Membrane</keyword>
<evidence type="ECO:0000256" key="23">
    <source>
        <dbReference type="ARBA" id="ARBA00049177"/>
    </source>
</evidence>
<comment type="subcellular location">
    <subcellularLocation>
        <location evidence="2">Cell membrane</location>
    </subcellularLocation>
    <subcellularLocation>
        <location evidence="3">Cytoplasmic vesicle</location>
    </subcellularLocation>
    <subcellularLocation>
        <location evidence="1">Microsome</location>
    </subcellularLocation>
</comment>
<evidence type="ECO:0000256" key="22">
    <source>
        <dbReference type="ARBA" id="ARBA00045256"/>
    </source>
</evidence>
<evidence type="ECO:0000256" key="2">
    <source>
        <dbReference type="ARBA" id="ARBA00004236"/>
    </source>
</evidence>
<evidence type="ECO:0000256" key="16">
    <source>
        <dbReference type="ARBA" id="ARBA00026121"/>
    </source>
</evidence>
<sequence length="732" mass="82209">MTPPYVTALERSRIPARDVTARTFTDARTVSKDLLVHFEKTQDEGKEPTESLWTSFADGRVRLRIDNSCPQTPITVHQMFKESLEKYGSLNALASKKNGKWEKITFSEYYCLSRKAAKSFLKLGLERFHSVGILGFNSPEWFISAVGTVFAGGIVTGIYTTNSPEACHYIAHDSKTNIMVVENQKQLDKIMQIWNRLPHLKAVVLYKDSMPERRPNLYTMEEFLELGDDITDAALDDVINSQKPNQCCVLIYTSGTTGKPKGAMLSHDNITWTSAHCSRAGDMQPAEIQQESIVSYLPLSHIAAQIYDLWTGIKWGEQVYFAEPDALKGSLINTLKEVQPTSHMGVPRVWEKIMEKLKDASAQSGFMKKKMLSWAMSVSLERNLNCSSSDLKLFWTRLADYLVLAKIRNALGFSCCQKHFCGAAPLNTETLNFFLGLNITLYEAYGMSETTGPHCLSGPYIYRQHSCGKPVPGCKVKLVNEDTEGNGEICFWGRTVFMGYLNMKDKTKEAFDEDGWLHSGDLGKLDKDGFLYVTGRIKDLIITAGGENVPPIPIEDAVKKELPIVSNAMVIGDKKKFLSMLLTLKSVLDPNTSDPTDILTEQARDFCQRTGSKATTVSEIVATRDRAIYQAIQEGIDKVNMSATNRVHCIQKWIVLPRDFSISGGELGPTMKLKRLTVLEKYRAEVDSFYEELTDLQMEDFISRAVNGHFTGAPLYSLVSLHFFLKWLLHTV</sequence>
<keyword evidence="15" id="KW-0968">Cytoplasmic vesicle</keyword>
<dbReference type="PROSITE" id="PS00455">
    <property type="entry name" value="AMP_BINDING"/>
    <property type="match status" value="1"/>
</dbReference>
<comment type="similarity">
    <text evidence="19">Belongs to the ATP-dependent AMP-binding enzyme family. Bubblegum subfamily.</text>
</comment>
<dbReference type="InterPro" id="IPR020845">
    <property type="entry name" value="AMP-binding_CS"/>
</dbReference>
<evidence type="ECO:0000256" key="15">
    <source>
        <dbReference type="ARBA" id="ARBA00023329"/>
    </source>
</evidence>
<dbReference type="Pfam" id="PF23562">
    <property type="entry name" value="AMP-binding_C_3"/>
    <property type="match status" value="1"/>
</dbReference>
<evidence type="ECO:0000256" key="12">
    <source>
        <dbReference type="ARBA" id="ARBA00022848"/>
    </source>
</evidence>
<evidence type="ECO:0000256" key="5">
    <source>
        <dbReference type="ARBA" id="ARBA00022490"/>
    </source>
</evidence>
<evidence type="ECO:0000256" key="6">
    <source>
        <dbReference type="ARBA" id="ARBA00022553"/>
    </source>
</evidence>
<evidence type="ECO:0000256" key="18">
    <source>
        <dbReference type="ARBA" id="ARBA00036813"/>
    </source>
</evidence>
<dbReference type="EC" id="6.2.1.3" evidence="16"/>
<dbReference type="RefSeq" id="XP_067161641.1">
    <property type="nucleotide sequence ID" value="XM_067305540.1"/>
</dbReference>
<dbReference type="Pfam" id="PF00501">
    <property type="entry name" value="AMP-binding"/>
    <property type="match status" value="1"/>
</dbReference>